<gene>
    <name evidence="1" type="ORF">OPT61_g8313</name>
</gene>
<protein>
    <submittedName>
        <fullName evidence="1">Uncharacterized protein</fullName>
    </submittedName>
</protein>
<comment type="caution">
    <text evidence="1">The sequence shown here is derived from an EMBL/GenBank/DDBJ whole genome shotgun (WGS) entry which is preliminary data.</text>
</comment>
<dbReference type="Proteomes" id="UP001153331">
    <property type="component" value="Unassembled WGS sequence"/>
</dbReference>
<reference evidence="1" key="1">
    <citation type="submission" date="2022-11" db="EMBL/GenBank/DDBJ databases">
        <title>Genome Sequence of Boeremia exigua.</title>
        <authorList>
            <person name="Buettner E."/>
        </authorList>
    </citation>
    <scope>NUCLEOTIDE SEQUENCE</scope>
    <source>
        <strain evidence="1">CU02</strain>
    </source>
</reference>
<organism evidence="1 2">
    <name type="scientific">Boeremia exigua</name>
    <dbReference type="NCBI Taxonomy" id="749465"/>
    <lineage>
        <taxon>Eukaryota</taxon>
        <taxon>Fungi</taxon>
        <taxon>Dikarya</taxon>
        <taxon>Ascomycota</taxon>
        <taxon>Pezizomycotina</taxon>
        <taxon>Dothideomycetes</taxon>
        <taxon>Pleosporomycetidae</taxon>
        <taxon>Pleosporales</taxon>
        <taxon>Pleosporineae</taxon>
        <taxon>Didymellaceae</taxon>
        <taxon>Boeremia</taxon>
    </lineage>
</organism>
<sequence length="321" mass="34367">MSAQLCIFDARNTGRAAYCKEHTDNHRTSSAIMFALNTILGFIFLARANGALTQVSDFGSNPAGIQMFVDVPANVASKAPVIVALHGCRSSAQSYYTNNALPTLAKQKNAILIYPSSTHELLCWDCGTKKSLTRDGGGDPQSIVQMVKYVLKTYSADPTRVYIVGTSSGAMMGNVLAAVYPDVFAAASVYSGVAAGCMAVPDGTPPNPYDPCALGRITKTPMQWGDIVRSYNPGYSGPWPRMQIWHGTSDSVVVYQNLIEDLKQWSNVHGANFASNTTNDPESAYTRMSYGDGTKLVGYSAKGVGHVVPVHPAQALSFFGL</sequence>
<proteinExistence type="predicted"/>
<name>A0ACC2HYN9_9PLEO</name>
<keyword evidence="2" id="KW-1185">Reference proteome</keyword>
<evidence type="ECO:0000313" key="2">
    <source>
        <dbReference type="Proteomes" id="UP001153331"/>
    </source>
</evidence>
<evidence type="ECO:0000313" key="1">
    <source>
        <dbReference type="EMBL" id="KAJ8108231.1"/>
    </source>
</evidence>
<dbReference type="EMBL" id="JAPHNI010000780">
    <property type="protein sequence ID" value="KAJ8108231.1"/>
    <property type="molecule type" value="Genomic_DNA"/>
</dbReference>
<accession>A0ACC2HYN9</accession>